<dbReference type="InterPro" id="IPR006176">
    <property type="entry name" value="3-OHacyl-CoA_DH_NAD-bd"/>
</dbReference>
<dbReference type="Pfam" id="PF00725">
    <property type="entry name" value="3HCDH"/>
    <property type="match status" value="2"/>
</dbReference>
<dbReference type="AlphaFoldDB" id="A0A421B0X0"/>
<evidence type="ECO:0000313" key="7">
    <source>
        <dbReference type="EMBL" id="RLK57933.1"/>
    </source>
</evidence>
<dbReference type="Gene3D" id="1.10.1040.50">
    <property type="match status" value="1"/>
</dbReference>
<dbReference type="InterPro" id="IPR036291">
    <property type="entry name" value="NAD(P)-bd_dom_sf"/>
</dbReference>
<dbReference type="NCBIfam" id="NF006124">
    <property type="entry name" value="PRK08268.1"/>
    <property type="match status" value="1"/>
</dbReference>
<comment type="caution">
    <text evidence="7">The sequence shown here is derived from an EMBL/GenBank/DDBJ whole genome shotgun (WGS) entry which is preliminary data.</text>
</comment>
<sequence>MTTTGEFVDLSERATGSRTGTVAVLGAGAMGQGIAQLALAAGHRVLWHNRSADRLDRSGDIVRGRLERLVQKGKLAESVYRDAVTALEVTTDLAALADADLVIESIAEDFDVKTEVFAALEQVLREDAILATNTSSLSVNALSARLTHPGRFLGLHFFNPAPLLPLVEVVPSARTAPSTTDTALDVMRSWGRQPVLSRPTPGFIVNRVARPFYSEALRIVDETNADPRVVDAAITGGGGFRMGPLELTDLIGQDVNLEVTRQIWNAMGFDPRYSPSAAQQALVESGLLGRKTGQGFYRYPDDKPVVGTEVVSTPGQVTVRGDLGPAEPVVGLLEAAGWTVTREDGPGLLALPSGVVLALTDGRTAAVLERDLDAPVVVFDLALDFAATEHTVIAVGPRARTAGLAQARELVAAFSKRVSVFADSPGLVVARTVGMLVNQAVEVVAEGVCAAADVEVAVRTGVNYPRGLLEWGDAVGPEWLCRVLDNIAAVIHPTRYRVTPSLRLAAAAGSSLSEAV</sequence>
<feature type="domain" description="3-hydroxybutyryl-CoA dehydrogenase reduced Rossmann-fold" evidence="6">
    <location>
        <begin position="357"/>
        <end position="425"/>
    </location>
</feature>
<dbReference type="PANTHER" id="PTHR48075">
    <property type="entry name" value="3-HYDROXYACYL-COA DEHYDROGENASE FAMILY PROTEIN"/>
    <property type="match status" value="1"/>
</dbReference>
<protein>
    <submittedName>
        <fullName evidence="7">3-hydroxybutyryl-CoA dehydrogenase</fullName>
    </submittedName>
</protein>
<dbReference type="GO" id="GO:0016616">
    <property type="term" value="F:oxidoreductase activity, acting on the CH-OH group of donors, NAD or NADP as acceptor"/>
    <property type="evidence" value="ECO:0007669"/>
    <property type="project" value="InterPro"/>
</dbReference>
<evidence type="ECO:0000259" key="6">
    <source>
        <dbReference type="Pfam" id="PF18321"/>
    </source>
</evidence>
<accession>A0A421B0X0</accession>
<reference evidence="7 8" key="1">
    <citation type="submission" date="2018-10" db="EMBL/GenBank/DDBJ databases">
        <title>Genomic Encyclopedia of Archaeal and Bacterial Type Strains, Phase II (KMG-II): from individual species to whole genera.</title>
        <authorList>
            <person name="Goeker M."/>
        </authorList>
    </citation>
    <scope>NUCLEOTIDE SEQUENCE [LARGE SCALE GENOMIC DNA]</scope>
    <source>
        <strain evidence="7 8">DSM 45657</strain>
    </source>
</reference>
<dbReference type="SUPFAM" id="SSF48179">
    <property type="entry name" value="6-phosphogluconate dehydrogenase C-terminal domain-like"/>
    <property type="match status" value="2"/>
</dbReference>
<evidence type="ECO:0000259" key="5">
    <source>
        <dbReference type="Pfam" id="PF02737"/>
    </source>
</evidence>
<dbReference type="Pfam" id="PF18321">
    <property type="entry name" value="3HCDH_RFF"/>
    <property type="match status" value="1"/>
</dbReference>
<proteinExistence type="inferred from homology"/>
<dbReference type="GO" id="GO:0006631">
    <property type="term" value="P:fatty acid metabolic process"/>
    <property type="evidence" value="ECO:0007669"/>
    <property type="project" value="InterPro"/>
</dbReference>
<dbReference type="Gene3D" id="3.40.50.720">
    <property type="entry name" value="NAD(P)-binding Rossmann-like Domain"/>
    <property type="match status" value="1"/>
</dbReference>
<dbReference type="InterPro" id="IPR006108">
    <property type="entry name" value="3HC_DH_C"/>
</dbReference>
<feature type="domain" description="3-hydroxyacyl-CoA dehydrogenase NAD binding" evidence="5">
    <location>
        <begin position="21"/>
        <end position="196"/>
    </location>
</feature>
<evidence type="ECO:0000256" key="1">
    <source>
        <dbReference type="ARBA" id="ARBA00005086"/>
    </source>
</evidence>
<dbReference type="SUPFAM" id="SSF51735">
    <property type="entry name" value="NAD(P)-binding Rossmann-fold domains"/>
    <property type="match status" value="1"/>
</dbReference>
<gene>
    <name evidence="7" type="ORF">CLV68_4023</name>
</gene>
<dbReference type="EMBL" id="RCDD01000003">
    <property type="protein sequence ID" value="RLK57933.1"/>
    <property type="molecule type" value="Genomic_DNA"/>
</dbReference>
<comment type="pathway">
    <text evidence="1">Lipid metabolism; butanoate metabolism.</text>
</comment>
<evidence type="ECO:0000313" key="8">
    <source>
        <dbReference type="Proteomes" id="UP000282454"/>
    </source>
</evidence>
<evidence type="ECO:0000256" key="3">
    <source>
        <dbReference type="ARBA" id="ARBA00023002"/>
    </source>
</evidence>
<dbReference type="PANTHER" id="PTHR48075:SF5">
    <property type="entry name" value="3-HYDROXYBUTYRYL-COA DEHYDROGENASE"/>
    <property type="match status" value="1"/>
</dbReference>
<evidence type="ECO:0000259" key="4">
    <source>
        <dbReference type="Pfam" id="PF00725"/>
    </source>
</evidence>
<dbReference type="RefSeq" id="WP_121392434.1">
    <property type="nucleotide sequence ID" value="NZ_RCDD01000003.1"/>
</dbReference>
<keyword evidence="8" id="KW-1185">Reference proteome</keyword>
<dbReference type="InterPro" id="IPR008927">
    <property type="entry name" value="6-PGluconate_DH-like_C_sf"/>
</dbReference>
<dbReference type="FunFam" id="3.40.50.720:FF:000009">
    <property type="entry name" value="Fatty oxidation complex, alpha subunit"/>
    <property type="match status" value="1"/>
</dbReference>
<organism evidence="7 8">
    <name type="scientific">Actinokineospora cianjurensis</name>
    <dbReference type="NCBI Taxonomy" id="585224"/>
    <lineage>
        <taxon>Bacteria</taxon>
        <taxon>Bacillati</taxon>
        <taxon>Actinomycetota</taxon>
        <taxon>Actinomycetes</taxon>
        <taxon>Pseudonocardiales</taxon>
        <taxon>Pseudonocardiaceae</taxon>
        <taxon>Actinokineospora</taxon>
    </lineage>
</organism>
<dbReference type="InterPro" id="IPR041040">
    <property type="entry name" value="3HCDH_RFF"/>
</dbReference>
<feature type="domain" description="3-hydroxyacyl-CoA dehydrogenase C-terminal" evidence="4">
    <location>
        <begin position="202"/>
        <end position="299"/>
    </location>
</feature>
<name>A0A421B0X0_9PSEU</name>
<dbReference type="Proteomes" id="UP000282454">
    <property type="component" value="Unassembled WGS sequence"/>
</dbReference>
<evidence type="ECO:0000256" key="2">
    <source>
        <dbReference type="ARBA" id="ARBA00009463"/>
    </source>
</evidence>
<comment type="similarity">
    <text evidence="2">Belongs to the 3-hydroxyacyl-CoA dehydrogenase family.</text>
</comment>
<feature type="domain" description="3-hydroxyacyl-CoA dehydrogenase C-terminal" evidence="4">
    <location>
        <begin position="426"/>
        <end position="508"/>
    </location>
</feature>
<dbReference type="OrthoDB" id="3229174at2"/>
<dbReference type="Pfam" id="PF02737">
    <property type="entry name" value="3HCDH_N"/>
    <property type="match status" value="1"/>
</dbReference>
<keyword evidence="3" id="KW-0560">Oxidoreductase</keyword>
<dbReference type="GO" id="GO:0070403">
    <property type="term" value="F:NAD+ binding"/>
    <property type="evidence" value="ECO:0007669"/>
    <property type="project" value="InterPro"/>
</dbReference>